<dbReference type="RefSeq" id="WP_394306451.1">
    <property type="nucleotide sequence ID" value="NZ_JASKMA010000003.1"/>
</dbReference>
<dbReference type="EMBL" id="JASKMA010000003">
    <property type="protein sequence ID" value="MDT6982689.1"/>
    <property type="molecule type" value="Genomic_DNA"/>
</dbReference>
<comment type="caution">
    <text evidence="1">The sequence shown here is derived from an EMBL/GenBank/DDBJ whole genome shotgun (WGS) entry which is preliminary data.</text>
</comment>
<name>A0ABU3JL83_9ACTN</name>
<dbReference type="Proteomes" id="UP001249760">
    <property type="component" value="Unassembled WGS sequence"/>
</dbReference>
<reference evidence="1 2" key="1">
    <citation type="submission" date="2023-05" db="EMBL/GenBank/DDBJ databases">
        <title>Streptomyces fuscus sp. nov., a brown-black pigment producing actinomyces isolated from dry sand of Sea duck farm.</title>
        <authorList>
            <person name="Xie J."/>
            <person name="Shen N."/>
        </authorList>
    </citation>
    <scope>NUCLEOTIDE SEQUENCE [LARGE SCALE GENOMIC DNA]</scope>
    <source>
        <strain evidence="1 2">CGMCC 4.1745</strain>
    </source>
</reference>
<organism evidence="1 2">
    <name type="scientific">Streptomyces lusitanus</name>
    <dbReference type="NCBI Taxonomy" id="68232"/>
    <lineage>
        <taxon>Bacteria</taxon>
        <taxon>Bacillati</taxon>
        <taxon>Actinomycetota</taxon>
        <taxon>Actinomycetes</taxon>
        <taxon>Kitasatosporales</taxon>
        <taxon>Streptomycetaceae</taxon>
        <taxon>Streptomyces</taxon>
    </lineage>
</organism>
<evidence type="ECO:0000313" key="2">
    <source>
        <dbReference type="Proteomes" id="UP001249760"/>
    </source>
</evidence>
<keyword evidence="2" id="KW-1185">Reference proteome</keyword>
<sequence length="50" mass="5561">MPSEEDAIELAEGDLTQGILPELTTRSWNRAPREGEVFSYARVTGGRPRT</sequence>
<gene>
    <name evidence="1" type="ORF">QNO04_04400</name>
</gene>
<evidence type="ECO:0000313" key="1">
    <source>
        <dbReference type="EMBL" id="MDT6982689.1"/>
    </source>
</evidence>
<accession>A0ABU3JL83</accession>
<proteinExistence type="predicted"/>
<protein>
    <submittedName>
        <fullName evidence="1">Uncharacterized protein</fullName>
    </submittedName>
</protein>